<name>X0TUC7_9ZZZZ</name>
<dbReference type="EMBL" id="BARS01016880">
    <property type="protein sequence ID" value="GAF91772.1"/>
    <property type="molecule type" value="Genomic_DNA"/>
</dbReference>
<protein>
    <submittedName>
        <fullName evidence="1">Uncharacterized protein</fullName>
    </submittedName>
</protein>
<evidence type="ECO:0000313" key="1">
    <source>
        <dbReference type="EMBL" id="GAF91772.1"/>
    </source>
</evidence>
<accession>X0TUC7</accession>
<proteinExistence type="predicted"/>
<sequence>GSDYRTLRAIYRASIDYNIPPLLVVIGILELDFEDPRHIKLLNQLPRSPPFKKASIEGMYIGGGGFSACSFPRAMVERKRNRPYFFIEKEADYTIVNIVAPYDDGGSSKRDQTVIKDMYNFYIPSPGDFMSILAWATVQSPNWFNLGQAIGDYKPESREAIMNLVYVGRKRITAKLGKTLEETIEERIIDIRDDETLSWPAYELFFIANMFSATRILQDKVINRGYYLDYLWSKEVSLQNLVKLAAVISTGFDLNRTLELLHHVYGLRESYCLPASTDEA</sequence>
<gene>
    <name evidence="1" type="ORF">S01H1_27687</name>
</gene>
<organism evidence="1">
    <name type="scientific">marine sediment metagenome</name>
    <dbReference type="NCBI Taxonomy" id="412755"/>
    <lineage>
        <taxon>unclassified sequences</taxon>
        <taxon>metagenomes</taxon>
        <taxon>ecological metagenomes</taxon>
    </lineage>
</organism>
<feature type="non-terminal residue" evidence="1">
    <location>
        <position position="280"/>
    </location>
</feature>
<reference evidence="1" key="1">
    <citation type="journal article" date="2014" name="Front. Microbiol.">
        <title>High frequency of phylogenetically diverse reductive dehalogenase-homologous genes in deep subseafloor sedimentary metagenomes.</title>
        <authorList>
            <person name="Kawai M."/>
            <person name="Futagami T."/>
            <person name="Toyoda A."/>
            <person name="Takaki Y."/>
            <person name="Nishi S."/>
            <person name="Hori S."/>
            <person name="Arai W."/>
            <person name="Tsubouchi T."/>
            <person name="Morono Y."/>
            <person name="Uchiyama I."/>
            <person name="Ito T."/>
            <person name="Fujiyama A."/>
            <person name="Inagaki F."/>
            <person name="Takami H."/>
        </authorList>
    </citation>
    <scope>NUCLEOTIDE SEQUENCE</scope>
    <source>
        <strain evidence="1">Expedition CK06-06</strain>
    </source>
</reference>
<comment type="caution">
    <text evidence="1">The sequence shown here is derived from an EMBL/GenBank/DDBJ whole genome shotgun (WGS) entry which is preliminary data.</text>
</comment>
<feature type="non-terminal residue" evidence="1">
    <location>
        <position position="1"/>
    </location>
</feature>
<dbReference type="AlphaFoldDB" id="X0TUC7"/>